<evidence type="ECO:0000256" key="19">
    <source>
        <dbReference type="ARBA" id="ARBA00031502"/>
    </source>
</evidence>
<keyword evidence="10 20" id="KW-0548">Nucleotidyltransferase</keyword>
<comment type="similarity">
    <text evidence="5 20">Belongs to the TAM41 family.</text>
</comment>
<keyword evidence="21" id="KW-0620">Polyamine biosynthesis</keyword>
<evidence type="ECO:0000256" key="21">
    <source>
        <dbReference type="PROSITE-ProRule" id="PRU00354"/>
    </source>
</evidence>
<evidence type="ECO:0000313" key="23">
    <source>
        <dbReference type="EMBL" id="LAB70772.1"/>
    </source>
</evidence>
<accession>A0A2P2I9T9</accession>
<keyword evidence="8 20" id="KW-0444">Lipid biosynthesis</keyword>
<comment type="pathway">
    <text evidence="3 20">Phospholipid metabolism; CDP-diacylglycerol biosynthesis; CDP-diacylglycerol from sn-glycerol 3-phosphate: step 3/3.</text>
</comment>
<evidence type="ECO:0000313" key="24">
    <source>
        <dbReference type="EMBL" id="LAC24966.1"/>
    </source>
</evidence>
<sequence>MATVYHSVIRSFPKGYSMVFAYGSGVMRQMGQSTVSSNMMDFVFAVHEPLDWHRENIRLNPRHYSSVRFLGATCVENMQTSWGAELYYNTLVPTHAGLIKYGVISRGALIADLLEWETLYVAGRLHKPVLMLHLASKDTELRRALQVNLYAAVHTSLLLLPDTFTEQHFYHTLAGLSYAGDFRMYVGEDPNKVRNIVAAQLQEFRSLYAPILSSLHEYCAVDSTTGQGMQDTSPQAKHYHLSMLPRRLQMALVRECNRDGRTRDLEEVLRGAAGDPDAADMINIGVSSIVQRPSFTQALKGILTAGLWKSLKYSAAKVKKKISSYQR</sequence>
<evidence type="ECO:0000259" key="22">
    <source>
        <dbReference type="PROSITE" id="PS51006"/>
    </source>
</evidence>
<comment type="function">
    <text evidence="20">Catalyzes the conversion of phosphatidic acid (PA) to CDP-diacylglycerol (CDP-DAG), an essential intermediate in the synthesis of phosphatidylglycerol, cardiolipin and phosphatidylinositol.</text>
</comment>
<dbReference type="AlphaFoldDB" id="A0A2P2I9T9"/>
<organism evidence="23">
    <name type="scientific">Hirondellea gigas</name>
    <dbReference type="NCBI Taxonomy" id="1518452"/>
    <lineage>
        <taxon>Eukaryota</taxon>
        <taxon>Metazoa</taxon>
        <taxon>Ecdysozoa</taxon>
        <taxon>Arthropoda</taxon>
        <taxon>Crustacea</taxon>
        <taxon>Multicrustacea</taxon>
        <taxon>Malacostraca</taxon>
        <taxon>Eumalacostraca</taxon>
        <taxon>Peracarida</taxon>
        <taxon>Amphipoda</taxon>
        <taxon>Amphilochidea</taxon>
        <taxon>Lysianassida</taxon>
        <taxon>Lysianassidira</taxon>
        <taxon>Lysianassoidea</taxon>
        <taxon>Lysianassidae</taxon>
        <taxon>Hirondellea</taxon>
    </lineage>
</organism>
<dbReference type="PANTHER" id="PTHR13619">
    <property type="entry name" value="PHOSPHATIDATE CYTIDYLYLTRANSFERASE, MITOCHONDRIAL"/>
    <property type="match status" value="1"/>
</dbReference>
<evidence type="ECO:0000256" key="20">
    <source>
        <dbReference type="PIRNR" id="PIRNR028840"/>
    </source>
</evidence>
<dbReference type="InterPro" id="IPR030374">
    <property type="entry name" value="PABS"/>
</dbReference>
<evidence type="ECO:0000256" key="9">
    <source>
        <dbReference type="ARBA" id="ARBA00022679"/>
    </source>
</evidence>
<evidence type="ECO:0000256" key="15">
    <source>
        <dbReference type="ARBA" id="ARBA00023136"/>
    </source>
</evidence>
<dbReference type="PANTHER" id="PTHR13619:SF0">
    <property type="entry name" value="PHOSPHATIDATE CYTIDYLYLTRANSFERASE, MITOCHONDRIAL"/>
    <property type="match status" value="1"/>
</dbReference>
<reference evidence="23" key="2">
    <citation type="journal article" date="2018" name="Biosci. Biotechnol. Biochem.">
        <title>Polysaccharide hydrolase of the hadal zone amphipods Hirondellea gigas.</title>
        <authorList>
            <person name="Kobayashi H."/>
            <person name="Nagahama T."/>
            <person name="Arai W."/>
            <person name="Sasagawa Y."/>
            <person name="Umeda M."/>
            <person name="Hayashi T."/>
            <person name="Nikaido I."/>
            <person name="Watanabe H."/>
            <person name="Oguri K."/>
            <person name="Kitazato H."/>
            <person name="Fujioka K."/>
            <person name="Kido Y."/>
            <person name="Takami H."/>
        </authorList>
    </citation>
    <scope>NUCLEOTIDE SEQUENCE</scope>
    <source>
        <tissue evidence="23">Whole body</tissue>
    </source>
</reference>
<evidence type="ECO:0000256" key="6">
    <source>
        <dbReference type="ARBA" id="ARBA00012487"/>
    </source>
</evidence>
<comment type="subcellular location">
    <subcellularLocation>
        <location evidence="2 20">Mitochondrion inner membrane</location>
        <topology evidence="2 20">Peripheral membrane protein</topology>
        <orientation evidence="2 20">Matrix side</orientation>
    </subcellularLocation>
</comment>
<evidence type="ECO:0000256" key="7">
    <source>
        <dbReference type="ARBA" id="ARBA00018337"/>
    </source>
</evidence>
<evidence type="ECO:0000256" key="12">
    <source>
        <dbReference type="ARBA" id="ARBA00022842"/>
    </source>
</evidence>
<dbReference type="PIRSF" id="PIRSF028840">
    <property type="entry name" value="Mmp37"/>
    <property type="match status" value="1"/>
</dbReference>
<keyword evidence="15 20" id="KW-0472">Membrane</keyword>
<keyword evidence="14 20" id="KW-0496">Mitochondrion</keyword>
<name>A0A2P2I9T9_9CRUS</name>
<dbReference type="PROSITE" id="PS51006">
    <property type="entry name" value="PABS_2"/>
    <property type="match status" value="1"/>
</dbReference>
<dbReference type="GO" id="GO:0016024">
    <property type="term" value="P:CDP-diacylglycerol biosynthetic process"/>
    <property type="evidence" value="ECO:0007669"/>
    <property type="project" value="UniProtKB-UniRule"/>
</dbReference>
<evidence type="ECO:0000256" key="1">
    <source>
        <dbReference type="ARBA" id="ARBA00001946"/>
    </source>
</evidence>
<evidence type="ECO:0000256" key="4">
    <source>
        <dbReference type="ARBA" id="ARBA00005189"/>
    </source>
</evidence>
<comment type="pathway">
    <text evidence="4">Lipid metabolism.</text>
</comment>
<evidence type="ECO:0000256" key="5">
    <source>
        <dbReference type="ARBA" id="ARBA00005458"/>
    </source>
</evidence>
<reference evidence="24" key="1">
    <citation type="submission" date="2017-11" db="EMBL/GenBank/DDBJ databases">
        <title>The sensing device of the deep-sea amphipod.</title>
        <authorList>
            <person name="Kobayashi H."/>
            <person name="Nagahama T."/>
            <person name="Arai W."/>
            <person name="Sasagawa Y."/>
            <person name="Umeda M."/>
            <person name="Hayashi T."/>
            <person name="Nikaido I."/>
            <person name="Watanabe H."/>
            <person name="Oguri K."/>
            <person name="Kitazato H."/>
            <person name="Fujioka K."/>
            <person name="Kido Y."/>
            <person name="Takami H."/>
        </authorList>
    </citation>
    <scope>NUCLEOTIDE SEQUENCE</scope>
    <source>
        <tissue evidence="24">Whole body</tissue>
    </source>
</reference>
<evidence type="ECO:0000256" key="17">
    <source>
        <dbReference type="ARBA" id="ARBA00023264"/>
    </source>
</evidence>
<comment type="cofactor">
    <cofactor evidence="1 20">
        <name>Mg(2+)</name>
        <dbReference type="ChEBI" id="CHEBI:18420"/>
    </cofactor>
</comment>
<dbReference type="GO" id="GO:0004605">
    <property type="term" value="F:phosphatidate cytidylyltransferase activity"/>
    <property type="evidence" value="ECO:0007669"/>
    <property type="project" value="UniProtKB-UniRule"/>
</dbReference>
<dbReference type="InterPro" id="IPR015222">
    <property type="entry name" value="Tam41"/>
</dbReference>
<dbReference type="EC" id="2.7.7.41" evidence="6 20"/>
<dbReference type="EMBL" id="IACT01005823">
    <property type="protein sequence ID" value="LAC24966.1"/>
    <property type="molecule type" value="mRNA"/>
</dbReference>
<protein>
    <recommendedName>
        <fullName evidence="7 20">Phosphatidate cytidylyltransferase, mitochondrial</fullName>
        <ecNumber evidence="6 20">2.7.7.41</ecNumber>
    </recommendedName>
    <alternativeName>
        <fullName evidence="18 20">CDP-diacylglycerol synthase</fullName>
    </alternativeName>
    <alternativeName>
        <fullName evidence="19 20">Mitochondrial translocator assembly and maintenance protein 41 homolog</fullName>
    </alternativeName>
</protein>
<comment type="caution">
    <text evidence="21">Lacks conserved residue(s) required for the propagation of feature annotation.</text>
</comment>
<keyword evidence="12 20" id="KW-0460">Magnesium</keyword>
<evidence type="ECO:0000256" key="10">
    <source>
        <dbReference type="ARBA" id="ARBA00022695"/>
    </source>
</evidence>
<feature type="domain" description="PABS" evidence="22">
    <location>
        <begin position="1"/>
        <end position="25"/>
    </location>
</feature>
<evidence type="ECO:0000256" key="11">
    <source>
        <dbReference type="ARBA" id="ARBA00022792"/>
    </source>
</evidence>
<comment type="catalytic activity">
    <reaction evidence="20">
        <text>a 1,2-diacyl-sn-glycero-3-phosphate + CTP + H(+) = a CDP-1,2-diacyl-sn-glycerol + diphosphate</text>
        <dbReference type="Rhea" id="RHEA:16229"/>
        <dbReference type="ChEBI" id="CHEBI:15378"/>
        <dbReference type="ChEBI" id="CHEBI:33019"/>
        <dbReference type="ChEBI" id="CHEBI:37563"/>
        <dbReference type="ChEBI" id="CHEBI:58332"/>
        <dbReference type="ChEBI" id="CHEBI:58608"/>
        <dbReference type="EC" id="2.7.7.41"/>
    </reaction>
</comment>
<dbReference type="GO" id="GO:0006596">
    <property type="term" value="P:polyamine biosynthetic process"/>
    <property type="evidence" value="ECO:0007669"/>
    <property type="project" value="UniProtKB-UniRule"/>
</dbReference>
<keyword evidence="9 20" id="KW-0808">Transferase</keyword>
<keyword evidence="17 20" id="KW-1208">Phospholipid metabolism</keyword>
<dbReference type="UniPathway" id="UPA00557">
    <property type="reaction ID" value="UER00614"/>
</dbReference>
<keyword evidence="11 20" id="KW-0999">Mitochondrion inner membrane</keyword>
<evidence type="ECO:0000256" key="14">
    <source>
        <dbReference type="ARBA" id="ARBA00023128"/>
    </source>
</evidence>
<evidence type="ECO:0000256" key="16">
    <source>
        <dbReference type="ARBA" id="ARBA00023209"/>
    </source>
</evidence>
<proteinExistence type="evidence at transcript level"/>
<keyword evidence="13 20" id="KW-0443">Lipid metabolism</keyword>
<dbReference type="EMBL" id="IACF01005186">
    <property type="protein sequence ID" value="LAB70772.1"/>
    <property type="molecule type" value="mRNA"/>
</dbReference>
<evidence type="ECO:0000256" key="3">
    <source>
        <dbReference type="ARBA" id="ARBA00005119"/>
    </source>
</evidence>
<dbReference type="GO" id="GO:0032049">
    <property type="term" value="P:cardiolipin biosynthetic process"/>
    <property type="evidence" value="ECO:0007669"/>
    <property type="project" value="UniProtKB-UniRule"/>
</dbReference>
<keyword evidence="16 20" id="KW-0594">Phospholipid biosynthesis</keyword>
<evidence type="ECO:0000256" key="8">
    <source>
        <dbReference type="ARBA" id="ARBA00022516"/>
    </source>
</evidence>
<dbReference type="GO" id="GO:0005743">
    <property type="term" value="C:mitochondrial inner membrane"/>
    <property type="evidence" value="ECO:0007669"/>
    <property type="project" value="UniProtKB-SubCell"/>
</dbReference>
<dbReference type="Pfam" id="PF09139">
    <property type="entry name" value="Tam41_Mmp37"/>
    <property type="match status" value="1"/>
</dbReference>
<evidence type="ECO:0000256" key="13">
    <source>
        <dbReference type="ARBA" id="ARBA00023098"/>
    </source>
</evidence>
<evidence type="ECO:0000256" key="18">
    <source>
        <dbReference type="ARBA" id="ARBA00029893"/>
    </source>
</evidence>
<evidence type="ECO:0000256" key="2">
    <source>
        <dbReference type="ARBA" id="ARBA00004443"/>
    </source>
</evidence>